<dbReference type="AlphaFoldDB" id="A0A1I8A340"/>
<dbReference type="SMART" id="SM00409">
    <property type="entry name" value="IG"/>
    <property type="match status" value="1"/>
</dbReference>
<evidence type="ECO:0000256" key="1">
    <source>
        <dbReference type="SAM" id="MobiDB-lite"/>
    </source>
</evidence>
<evidence type="ECO:0000313" key="4">
    <source>
        <dbReference type="WBParaSite" id="L893_g32374.t1"/>
    </source>
</evidence>
<accession>A0A1I8A340</accession>
<dbReference type="FunFam" id="2.60.40.10:FF:000962">
    <property type="entry name" value="titin isoform X1"/>
    <property type="match status" value="1"/>
</dbReference>
<evidence type="ECO:0000313" key="3">
    <source>
        <dbReference type="Proteomes" id="UP000095287"/>
    </source>
</evidence>
<dbReference type="WBParaSite" id="L893_g32374.t1">
    <property type="protein sequence ID" value="L893_g32374.t1"/>
    <property type="gene ID" value="L893_g32374"/>
</dbReference>
<dbReference type="Proteomes" id="UP000095287">
    <property type="component" value="Unplaced"/>
</dbReference>
<dbReference type="PROSITE" id="PS50835">
    <property type="entry name" value="IG_LIKE"/>
    <property type="match status" value="1"/>
</dbReference>
<organism evidence="3 4">
    <name type="scientific">Steinernema glaseri</name>
    <dbReference type="NCBI Taxonomy" id="37863"/>
    <lineage>
        <taxon>Eukaryota</taxon>
        <taxon>Metazoa</taxon>
        <taxon>Ecdysozoa</taxon>
        <taxon>Nematoda</taxon>
        <taxon>Chromadorea</taxon>
        <taxon>Rhabditida</taxon>
        <taxon>Tylenchina</taxon>
        <taxon>Panagrolaimomorpha</taxon>
        <taxon>Strongyloidoidea</taxon>
        <taxon>Steinernematidae</taxon>
        <taxon>Steinernema</taxon>
    </lineage>
</organism>
<dbReference type="InterPro" id="IPR013783">
    <property type="entry name" value="Ig-like_fold"/>
</dbReference>
<protein>
    <submittedName>
        <fullName evidence="4">Ig-like domain-containing protein</fullName>
    </submittedName>
</protein>
<dbReference type="InterPro" id="IPR007110">
    <property type="entry name" value="Ig-like_dom"/>
</dbReference>
<dbReference type="InterPro" id="IPR036179">
    <property type="entry name" value="Ig-like_dom_sf"/>
</dbReference>
<reference evidence="4" key="1">
    <citation type="submission" date="2016-11" db="UniProtKB">
        <authorList>
            <consortium name="WormBaseParasite"/>
        </authorList>
    </citation>
    <scope>IDENTIFICATION</scope>
</reference>
<dbReference type="SUPFAM" id="SSF48726">
    <property type="entry name" value="Immunoglobulin"/>
    <property type="match status" value="1"/>
</dbReference>
<dbReference type="PANTHER" id="PTHR47633:SF4">
    <property type="entry name" value="MYOPALLADIN ISOFORM X1"/>
    <property type="match status" value="1"/>
</dbReference>
<dbReference type="InterPro" id="IPR003599">
    <property type="entry name" value="Ig_sub"/>
</dbReference>
<dbReference type="PANTHER" id="PTHR47633">
    <property type="entry name" value="IMMUNOGLOBULIN"/>
    <property type="match status" value="1"/>
</dbReference>
<dbReference type="InterPro" id="IPR013098">
    <property type="entry name" value="Ig_I-set"/>
</dbReference>
<keyword evidence="3" id="KW-1185">Reference proteome</keyword>
<name>A0A1I8A340_9BILA</name>
<sequence>MVGGAQQPRRSPTPATHVDRPNFHSELRSSELFEGQPIHLETKLTPINDPSLKIEWYFNGNPIKASERLNIVQQSGFVVLQIKEATLADGGYYVCRAINQTGTAETNCTIVIHPTNYAL</sequence>
<dbReference type="Pfam" id="PF07679">
    <property type="entry name" value="I-set"/>
    <property type="match status" value="1"/>
</dbReference>
<dbReference type="Gene3D" id="2.60.40.10">
    <property type="entry name" value="Immunoglobulins"/>
    <property type="match status" value="1"/>
</dbReference>
<proteinExistence type="predicted"/>
<feature type="domain" description="Ig-like" evidence="2">
    <location>
        <begin position="21"/>
        <end position="111"/>
    </location>
</feature>
<evidence type="ECO:0000259" key="2">
    <source>
        <dbReference type="PROSITE" id="PS50835"/>
    </source>
</evidence>
<feature type="region of interest" description="Disordered" evidence="1">
    <location>
        <begin position="1"/>
        <end position="22"/>
    </location>
</feature>